<name>A0A2K2CQZ9_BRADI</name>
<reference evidence="1 2" key="1">
    <citation type="journal article" date="2010" name="Nature">
        <title>Genome sequencing and analysis of the model grass Brachypodium distachyon.</title>
        <authorList>
            <consortium name="International Brachypodium Initiative"/>
        </authorList>
    </citation>
    <scope>NUCLEOTIDE SEQUENCE [LARGE SCALE GENOMIC DNA]</scope>
    <source>
        <strain evidence="1 2">Bd21</strain>
    </source>
</reference>
<dbReference type="Proteomes" id="UP000008810">
    <property type="component" value="Chromosome 4"/>
</dbReference>
<gene>
    <name evidence="1" type="ORF">BRADI_4g28741v3</name>
</gene>
<reference evidence="2" key="3">
    <citation type="submission" date="2018-08" db="UniProtKB">
        <authorList>
            <consortium name="EnsemblPlants"/>
        </authorList>
    </citation>
    <scope>IDENTIFICATION</scope>
    <source>
        <strain evidence="2">cv. Bd21</strain>
    </source>
</reference>
<keyword evidence="3" id="KW-1185">Reference proteome</keyword>
<dbReference type="EMBL" id="CM000883">
    <property type="protein sequence ID" value="PNT64451.1"/>
    <property type="molecule type" value="Genomic_DNA"/>
</dbReference>
<sequence>MMSVFLLFQYCPCLSLEKKTKDTHLIPVLNSTSPCPSSQPWWVGSGAPCKPAPLHPTVAPVRSPLCRVAPPRRPPAPTAATPRRPVPPWLPSAPLCHLPAPAAPAKSLGSYFYYEN</sequence>
<evidence type="ECO:0000313" key="3">
    <source>
        <dbReference type="Proteomes" id="UP000008810"/>
    </source>
</evidence>
<proteinExistence type="predicted"/>
<evidence type="ECO:0000313" key="1">
    <source>
        <dbReference type="EMBL" id="PNT64451.1"/>
    </source>
</evidence>
<dbReference type="EnsemblPlants" id="PNT64451">
    <property type="protein sequence ID" value="PNT64451"/>
    <property type="gene ID" value="BRADI_4g28741v3"/>
</dbReference>
<organism evidence="1">
    <name type="scientific">Brachypodium distachyon</name>
    <name type="common">Purple false brome</name>
    <name type="synonym">Trachynia distachya</name>
    <dbReference type="NCBI Taxonomy" id="15368"/>
    <lineage>
        <taxon>Eukaryota</taxon>
        <taxon>Viridiplantae</taxon>
        <taxon>Streptophyta</taxon>
        <taxon>Embryophyta</taxon>
        <taxon>Tracheophyta</taxon>
        <taxon>Spermatophyta</taxon>
        <taxon>Magnoliopsida</taxon>
        <taxon>Liliopsida</taxon>
        <taxon>Poales</taxon>
        <taxon>Poaceae</taxon>
        <taxon>BOP clade</taxon>
        <taxon>Pooideae</taxon>
        <taxon>Stipodae</taxon>
        <taxon>Brachypodieae</taxon>
        <taxon>Brachypodium</taxon>
    </lineage>
</organism>
<dbReference type="AlphaFoldDB" id="A0A2K2CQZ9"/>
<accession>A0A2K2CQZ9</accession>
<dbReference type="InParanoid" id="A0A2K2CQZ9"/>
<reference evidence="1" key="2">
    <citation type="submission" date="2017-06" db="EMBL/GenBank/DDBJ databases">
        <title>WGS assembly of Brachypodium distachyon.</title>
        <authorList>
            <consortium name="The International Brachypodium Initiative"/>
            <person name="Lucas S."/>
            <person name="Harmon-Smith M."/>
            <person name="Lail K."/>
            <person name="Tice H."/>
            <person name="Grimwood J."/>
            <person name="Bruce D."/>
            <person name="Barry K."/>
            <person name="Shu S."/>
            <person name="Lindquist E."/>
            <person name="Wang M."/>
            <person name="Pitluck S."/>
            <person name="Vogel J.P."/>
            <person name="Garvin D.F."/>
            <person name="Mockler T.C."/>
            <person name="Schmutz J."/>
            <person name="Rokhsar D."/>
            <person name="Bevan M.W."/>
        </authorList>
    </citation>
    <scope>NUCLEOTIDE SEQUENCE</scope>
    <source>
        <strain evidence="1">Bd21</strain>
    </source>
</reference>
<dbReference type="Gramene" id="PNT64451">
    <property type="protein sequence ID" value="PNT64451"/>
    <property type="gene ID" value="BRADI_4g28741v3"/>
</dbReference>
<protein>
    <submittedName>
        <fullName evidence="1 2">Uncharacterized protein</fullName>
    </submittedName>
</protein>
<evidence type="ECO:0000313" key="2">
    <source>
        <dbReference type="EnsemblPlants" id="PNT64451"/>
    </source>
</evidence>